<dbReference type="GO" id="GO:0032982">
    <property type="term" value="C:myosin filament"/>
    <property type="evidence" value="ECO:0007669"/>
    <property type="project" value="TreeGrafter"/>
</dbReference>
<feature type="coiled-coil region" evidence="1">
    <location>
        <begin position="587"/>
        <end position="978"/>
    </location>
</feature>
<name>A0AAW1IUT3_POPJA</name>
<dbReference type="GO" id="GO:0005737">
    <property type="term" value="C:cytoplasm"/>
    <property type="evidence" value="ECO:0007669"/>
    <property type="project" value="TreeGrafter"/>
</dbReference>
<reference evidence="3 4" key="1">
    <citation type="journal article" date="2024" name="BMC Genomics">
        <title>De novo assembly and annotation of Popillia japonica's genome with initial clues to its potential as an invasive pest.</title>
        <authorList>
            <person name="Cucini C."/>
            <person name="Boschi S."/>
            <person name="Funari R."/>
            <person name="Cardaioli E."/>
            <person name="Iannotti N."/>
            <person name="Marturano G."/>
            <person name="Paoli F."/>
            <person name="Bruttini M."/>
            <person name="Carapelli A."/>
            <person name="Frati F."/>
            <person name="Nardi F."/>
        </authorList>
    </citation>
    <scope>NUCLEOTIDE SEQUENCE [LARGE SCALE GENOMIC DNA]</scope>
    <source>
        <strain evidence="3">DMR45628</strain>
    </source>
</reference>
<protein>
    <recommendedName>
        <fullName evidence="5">Myosin tail domain-containing protein</fullName>
    </recommendedName>
</protein>
<feature type="coiled-coil region" evidence="1">
    <location>
        <begin position="374"/>
        <end position="545"/>
    </location>
</feature>
<feature type="region of interest" description="Disordered" evidence="2">
    <location>
        <begin position="111"/>
        <end position="166"/>
    </location>
</feature>
<feature type="region of interest" description="Disordered" evidence="2">
    <location>
        <begin position="185"/>
        <end position="212"/>
    </location>
</feature>
<dbReference type="PANTHER" id="PTHR45615">
    <property type="entry name" value="MYOSIN HEAVY CHAIN, NON-MUSCLE"/>
    <property type="match status" value="1"/>
</dbReference>
<organism evidence="3 4">
    <name type="scientific">Popillia japonica</name>
    <name type="common">Japanese beetle</name>
    <dbReference type="NCBI Taxonomy" id="7064"/>
    <lineage>
        <taxon>Eukaryota</taxon>
        <taxon>Metazoa</taxon>
        <taxon>Ecdysozoa</taxon>
        <taxon>Arthropoda</taxon>
        <taxon>Hexapoda</taxon>
        <taxon>Insecta</taxon>
        <taxon>Pterygota</taxon>
        <taxon>Neoptera</taxon>
        <taxon>Endopterygota</taxon>
        <taxon>Coleoptera</taxon>
        <taxon>Polyphaga</taxon>
        <taxon>Scarabaeiformia</taxon>
        <taxon>Scarabaeidae</taxon>
        <taxon>Rutelinae</taxon>
        <taxon>Popillia</taxon>
    </lineage>
</organism>
<keyword evidence="4" id="KW-1185">Reference proteome</keyword>
<evidence type="ECO:0000256" key="2">
    <source>
        <dbReference type="SAM" id="MobiDB-lite"/>
    </source>
</evidence>
<dbReference type="GO" id="GO:0051015">
    <property type="term" value="F:actin filament binding"/>
    <property type="evidence" value="ECO:0007669"/>
    <property type="project" value="TreeGrafter"/>
</dbReference>
<evidence type="ECO:0000313" key="4">
    <source>
        <dbReference type="Proteomes" id="UP001458880"/>
    </source>
</evidence>
<proteinExistence type="predicted"/>
<dbReference type="GO" id="GO:0031032">
    <property type="term" value="P:actomyosin structure organization"/>
    <property type="evidence" value="ECO:0007669"/>
    <property type="project" value="TreeGrafter"/>
</dbReference>
<feature type="compositionally biased region" description="Low complexity" evidence="2">
    <location>
        <begin position="118"/>
        <end position="140"/>
    </location>
</feature>
<feature type="compositionally biased region" description="Low complexity" evidence="2">
    <location>
        <begin position="1040"/>
        <end position="1054"/>
    </location>
</feature>
<feature type="compositionally biased region" description="Polar residues" evidence="2">
    <location>
        <begin position="185"/>
        <end position="208"/>
    </location>
</feature>
<dbReference type="Proteomes" id="UP001458880">
    <property type="component" value="Unassembled WGS sequence"/>
</dbReference>
<dbReference type="EMBL" id="JASPKY010000533">
    <property type="protein sequence ID" value="KAK9693695.1"/>
    <property type="molecule type" value="Genomic_DNA"/>
</dbReference>
<accession>A0AAW1IUT3</accession>
<feature type="region of interest" description="Disordered" evidence="2">
    <location>
        <begin position="37"/>
        <end position="56"/>
    </location>
</feature>
<gene>
    <name evidence="3" type="ORF">QE152_g34034</name>
</gene>
<dbReference type="AlphaFoldDB" id="A0AAW1IUT3"/>
<evidence type="ECO:0000256" key="1">
    <source>
        <dbReference type="SAM" id="Coils"/>
    </source>
</evidence>
<dbReference type="GO" id="GO:0016460">
    <property type="term" value="C:myosin II complex"/>
    <property type="evidence" value="ECO:0007669"/>
    <property type="project" value="TreeGrafter"/>
</dbReference>
<feature type="region of interest" description="Disordered" evidence="2">
    <location>
        <begin position="997"/>
        <end position="1016"/>
    </location>
</feature>
<keyword evidence="1" id="KW-0175">Coiled coil</keyword>
<feature type="region of interest" description="Disordered" evidence="2">
    <location>
        <begin position="1027"/>
        <end position="1060"/>
    </location>
</feature>
<evidence type="ECO:0000313" key="3">
    <source>
        <dbReference type="EMBL" id="KAK9693695.1"/>
    </source>
</evidence>
<evidence type="ECO:0008006" key="5">
    <source>
        <dbReference type="Google" id="ProtNLM"/>
    </source>
</evidence>
<dbReference type="PANTHER" id="PTHR45615:SF36">
    <property type="entry name" value="MYOSIN HEAVY CHAIN-LIKE, ISOFORM B-RELATED"/>
    <property type="match status" value="1"/>
</dbReference>
<sequence length="1060" mass="120884">MPLTPSSYKKIFKSKYVQDDSDEEVVVADDEDLDYKPSITTTSIPSYTPTSTSSTYMTKKIPTLTSAYLDSHPELDYKPTGSGSGSAYNSTNYFDSLSSTSASYSRATPTYQGQTYTSSRSSLASERSFVTPERSVSSRLPPLPPRATPSRRTFDETYSGESVSSRFQSKPLRNLTVVSRSVTPIHSVNRSPSPVDSISWRSNKSTTPAPRRIFPQTSATADLDDLIGREEAPVVFDANLTFVLGCKGKLKQHVTPIPAHTEKDTASNVLTDKIQDFLKRTDHVMDEWKAVGHKRDDNNNMSVKERALMGRSKSATNIMIKGFQMLSRASSCSKSSVGRDISEDPTEAEVDELSEMTADLAEEHSTSTLAAERLDAETADRIRLERELTEVQQKNKDLQNASERLEMELLYARSELNGISEDDEDPDSEAVYKQRYERAMRELEFTKRRLQQQHEDDQLEKEIAVGRVEETIGEEADGCLRGVQKLNGEMNDLKLLLEEQSGRNNLLEKKQRKFDSELQLLQDELKKEKQAKERLSREKEVIIAEKFTLESNVADLRLEVDLKDEKLTSIQKEFDELTYGGKTEEEVTLLRKQKIDCERRLHDQEEELDELAGQVQLLEQAKLKLEMNLEQQRKTAKKETQQHEEELEEVRCNAQKKVKALEAQLENEHEERTVLLREKHELERRLTAALENDRSEKACDEAVLQRLKRDLKRTKALLRDTQAQLERQKAENPSKTLIRQLKNQIEDLECARSAAVKTKQILEGDLSETQAQLEETVRQKNEIEEKANAVNREKADLQLQVEENEEELAEVLKKYKTTIQQMSLDQLALQEQVSLVGELETERNSLKEQLAELTSKLDSLENAGDATSNILVKRTELKVKELESKLDLEQTTRTRLEVQIPLSRLKEAVEKLQHDLVTSRTKEQSAQDQIRKLQRSLRELRDEHNNALTKESESLLKRKELEKRYEALEAESSTVRGDLRLALKRIEDLQAVIQNDLEDSTENSDSEHDSYSSDDSVNTFLANHKISSKSNSMQFENQRRLSNTSRSSTSSNLTKDSSYA</sequence>
<comment type="caution">
    <text evidence="3">The sequence shown here is derived from an EMBL/GenBank/DDBJ whole genome shotgun (WGS) entry which is preliminary data.</text>
</comment>